<evidence type="ECO:0000256" key="3">
    <source>
        <dbReference type="ARBA" id="ARBA00022475"/>
    </source>
</evidence>
<evidence type="ECO:0000256" key="5">
    <source>
        <dbReference type="ARBA" id="ARBA00022729"/>
    </source>
</evidence>
<dbReference type="SUPFAM" id="SSF53850">
    <property type="entry name" value="Periplasmic binding protein-like II"/>
    <property type="match status" value="1"/>
</dbReference>
<reference evidence="8 9" key="1">
    <citation type="submission" date="2018-08" db="EMBL/GenBank/DDBJ databases">
        <title>Sequencing the genomes of 1000 actinobacteria strains.</title>
        <authorList>
            <person name="Klenk H.-P."/>
        </authorList>
    </citation>
    <scope>NUCLEOTIDE SEQUENCE [LARGE SCALE GENOMIC DNA]</scope>
    <source>
        <strain evidence="8 9">DSM 43927</strain>
    </source>
</reference>
<accession>A0A3D9SZ77</accession>
<keyword evidence="2" id="KW-0813">Transport</keyword>
<dbReference type="InterPro" id="IPR044527">
    <property type="entry name" value="NrtA/CpmA_ABC-bd_dom"/>
</dbReference>
<evidence type="ECO:0000313" key="9">
    <source>
        <dbReference type="Proteomes" id="UP000256661"/>
    </source>
</evidence>
<organism evidence="8 9">
    <name type="scientific">Thermomonospora umbrina</name>
    <dbReference type="NCBI Taxonomy" id="111806"/>
    <lineage>
        <taxon>Bacteria</taxon>
        <taxon>Bacillati</taxon>
        <taxon>Actinomycetota</taxon>
        <taxon>Actinomycetes</taxon>
        <taxon>Streptosporangiales</taxon>
        <taxon>Thermomonosporaceae</taxon>
        <taxon>Thermomonospora</taxon>
    </lineage>
</organism>
<evidence type="ECO:0000313" key="8">
    <source>
        <dbReference type="EMBL" id="REE97874.1"/>
    </source>
</evidence>
<comment type="subcellular location">
    <subcellularLocation>
        <location evidence="1">Cell inner membrane</location>
    </subcellularLocation>
</comment>
<name>A0A3D9SZ77_9ACTN</name>
<dbReference type="Gene3D" id="3.40.190.10">
    <property type="entry name" value="Periplasmic binding protein-like II"/>
    <property type="match status" value="2"/>
</dbReference>
<keyword evidence="5" id="KW-0732">Signal</keyword>
<dbReference type="PANTHER" id="PTHR30024:SF7">
    <property type="entry name" value="NITRATE_NITRITE BINDING PROTEIN NRTA"/>
    <property type="match status" value="1"/>
</dbReference>
<evidence type="ECO:0000256" key="2">
    <source>
        <dbReference type="ARBA" id="ARBA00022448"/>
    </source>
</evidence>
<dbReference type="Pfam" id="PF13379">
    <property type="entry name" value="NMT1_2"/>
    <property type="match status" value="1"/>
</dbReference>
<gene>
    <name evidence="8" type="ORF">DFJ69_3349</name>
</gene>
<dbReference type="EMBL" id="QTTT01000001">
    <property type="protein sequence ID" value="REE97874.1"/>
    <property type="molecule type" value="Genomic_DNA"/>
</dbReference>
<protein>
    <submittedName>
        <fullName evidence="8">Nitrate/nitrite transport system substrate-binding protein</fullName>
    </submittedName>
</protein>
<dbReference type="PANTHER" id="PTHR30024">
    <property type="entry name" value="ALIPHATIC SULFONATES-BINDING PROTEIN-RELATED"/>
    <property type="match status" value="1"/>
</dbReference>
<evidence type="ECO:0000256" key="6">
    <source>
        <dbReference type="ARBA" id="ARBA00023136"/>
    </source>
</evidence>
<dbReference type="CDD" id="cd13553">
    <property type="entry name" value="PBP2_NrtA_CpmA_like"/>
    <property type="match status" value="1"/>
</dbReference>
<proteinExistence type="inferred from homology"/>
<comment type="caution">
    <text evidence="8">The sequence shown here is derived from an EMBL/GenBank/DDBJ whole genome shotgun (WGS) entry which is preliminary data.</text>
</comment>
<sequence length="426" mass="45598">MRNDRVAARPYLSGMNNDFGRRSFLRMAGGAAAAASIGGALTACGSDSGGSGGGRKVKLGFIALTDCASLVMAKELGYFAERGLDVQLIKQANWAATRDNLLNGQIDGAHCLFGMPFSVATKIGGNGSTDLKIAMILNNNGQAITLKKEFARAGDAGRAGRADLAAAKALLEQGPTTLAMTFPGGTHDVWLRYWLKATGADLSKAKIITIPPPQMVANMKVGTMDGYCVGEPWGAVAVQQGIGFTHLTTQDLWTHHPEKALVVNAAFAAKQDVLADVMGAVLKASKWLDDLGNRPKAAETIGKPNYVNAPAKDIESRLLGKYTMGGGLPDRAYTGDQMVFHRDGGTNLPRASYGIWFMAQYQRFGLLESAPDYKRITDAIILSDLYKQVAAKEGVAVPDDDMKPFEVKLDKAEFDPKRPELEVKRA</sequence>
<dbReference type="Proteomes" id="UP000256661">
    <property type="component" value="Unassembled WGS sequence"/>
</dbReference>
<evidence type="ECO:0000256" key="4">
    <source>
        <dbReference type="ARBA" id="ARBA00022519"/>
    </source>
</evidence>
<dbReference type="GO" id="GO:0005886">
    <property type="term" value="C:plasma membrane"/>
    <property type="evidence" value="ECO:0007669"/>
    <property type="project" value="UniProtKB-SubCell"/>
</dbReference>
<keyword evidence="9" id="KW-1185">Reference proteome</keyword>
<dbReference type="AlphaFoldDB" id="A0A3D9SZ77"/>
<evidence type="ECO:0000256" key="7">
    <source>
        <dbReference type="ARBA" id="ARBA00024031"/>
    </source>
</evidence>
<dbReference type="PROSITE" id="PS51318">
    <property type="entry name" value="TAT"/>
    <property type="match status" value="1"/>
</dbReference>
<keyword evidence="4" id="KW-0997">Cell inner membrane</keyword>
<keyword evidence="3" id="KW-1003">Cell membrane</keyword>
<comment type="similarity">
    <text evidence="7">Belongs to the CmpA/NrtA family.</text>
</comment>
<keyword evidence="6" id="KW-0472">Membrane</keyword>
<evidence type="ECO:0000256" key="1">
    <source>
        <dbReference type="ARBA" id="ARBA00004533"/>
    </source>
</evidence>
<dbReference type="InterPro" id="IPR006311">
    <property type="entry name" value="TAT_signal"/>
</dbReference>